<evidence type="ECO:0000313" key="3">
    <source>
        <dbReference type="Proteomes" id="UP000075880"/>
    </source>
</evidence>
<evidence type="ECO:0000256" key="1">
    <source>
        <dbReference type="SAM" id="MobiDB-lite"/>
    </source>
</evidence>
<feature type="region of interest" description="Disordered" evidence="1">
    <location>
        <begin position="1"/>
        <end position="31"/>
    </location>
</feature>
<feature type="region of interest" description="Disordered" evidence="1">
    <location>
        <begin position="44"/>
        <end position="82"/>
    </location>
</feature>
<evidence type="ECO:0000313" key="2">
    <source>
        <dbReference type="EnsemblMetazoa" id="ENSAATROPP000933"/>
    </source>
</evidence>
<dbReference type="Proteomes" id="UP000075880">
    <property type="component" value="Unassembled WGS sequence"/>
</dbReference>
<dbReference type="AlphaFoldDB" id="A0AAG5CQS2"/>
<proteinExistence type="predicted"/>
<feature type="compositionally biased region" description="Basic and acidic residues" evidence="1">
    <location>
        <begin position="57"/>
        <end position="73"/>
    </location>
</feature>
<name>A0AAG5CQS2_ANOAO</name>
<reference evidence="2" key="1">
    <citation type="submission" date="2024-04" db="UniProtKB">
        <authorList>
            <consortium name="EnsemblMetazoa"/>
        </authorList>
    </citation>
    <scope>IDENTIFICATION</scope>
    <source>
        <strain evidence="2">EBRO</strain>
    </source>
</reference>
<keyword evidence="3" id="KW-1185">Reference proteome</keyword>
<sequence length="82" mass="9309">MILRARLPLPSNSLAMPDDESKRRRRVSNKLGTERTKIVEEYTGGKETDTLGVHGYSPDRRAPSERRFTSKDDDCNDNATTK</sequence>
<accession>A0AAG5CQS2</accession>
<dbReference type="EnsemblMetazoa" id="ENSAATROPT000978">
    <property type="protein sequence ID" value="ENSAATROPP000933"/>
    <property type="gene ID" value="ENSAATROPG000777"/>
</dbReference>
<organism evidence="2 3">
    <name type="scientific">Anopheles atroparvus</name>
    <name type="common">European mosquito</name>
    <dbReference type="NCBI Taxonomy" id="41427"/>
    <lineage>
        <taxon>Eukaryota</taxon>
        <taxon>Metazoa</taxon>
        <taxon>Ecdysozoa</taxon>
        <taxon>Arthropoda</taxon>
        <taxon>Hexapoda</taxon>
        <taxon>Insecta</taxon>
        <taxon>Pterygota</taxon>
        <taxon>Neoptera</taxon>
        <taxon>Endopterygota</taxon>
        <taxon>Diptera</taxon>
        <taxon>Nematocera</taxon>
        <taxon>Culicoidea</taxon>
        <taxon>Culicidae</taxon>
        <taxon>Anophelinae</taxon>
        <taxon>Anopheles</taxon>
    </lineage>
</organism>
<protein>
    <submittedName>
        <fullName evidence="2">Uncharacterized protein</fullName>
    </submittedName>
</protein>